<feature type="compositionally biased region" description="Polar residues" evidence="5">
    <location>
        <begin position="286"/>
        <end position="308"/>
    </location>
</feature>
<dbReference type="Gene3D" id="2.60.120.10">
    <property type="entry name" value="Jelly Rolls"/>
    <property type="match status" value="1"/>
</dbReference>
<dbReference type="GO" id="GO:0051315">
    <property type="term" value="P:attachment of mitotic spindle microtubules to kinetochore"/>
    <property type="evidence" value="ECO:0007669"/>
    <property type="project" value="TreeGrafter"/>
</dbReference>
<dbReference type="InterPro" id="IPR028386">
    <property type="entry name" value="CENP-C/Mif2/cnp3"/>
</dbReference>
<dbReference type="InterPro" id="IPR014710">
    <property type="entry name" value="RmlC-like_jellyroll"/>
</dbReference>
<evidence type="ECO:0000256" key="5">
    <source>
        <dbReference type="SAM" id="MobiDB-lite"/>
    </source>
</evidence>
<dbReference type="Proteomes" id="UP000182259">
    <property type="component" value="Chromosome V"/>
</dbReference>
<dbReference type="SUPFAM" id="SSF51182">
    <property type="entry name" value="RmlC-like cupins"/>
    <property type="match status" value="1"/>
</dbReference>
<feature type="compositionally biased region" description="Basic residues" evidence="5">
    <location>
        <begin position="376"/>
        <end position="385"/>
    </location>
</feature>
<protein>
    <submittedName>
        <fullName evidence="7">CIC11C00000005433</fullName>
    </submittedName>
</protein>
<evidence type="ECO:0000256" key="3">
    <source>
        <dbReference type="ARBA" id="ARBA00023125"/>
    </source>
</evidence>
<dbReference type="GO" id="GO:0019237">
    <property type="term" value="F:centromeric DNA binding"/>
    <property type="evidence" value="ECO:0007669"/>
    <property type="project" value="InterPro"/>
</dbReference>
<feature type="domain" description="Mif2/CENP-C cupin" evidence="6">
    <location>
        <begin position="459"/>
        <end position="545"/>
    </location>
</feature>
<keyword evidence="4" id="KW-0539">Nucleus</keyword>
<reference evidence="7 8" key="1">
    <citation type="submission" date="2016-10" db="EMBL/GenBank/DDBJ databases">
        <authorList>
            <person name="de Groot N.N."/>
        </authorList>
    </citation>
    <scope>NUCLEOTIDE SEQUENCE [LARGE SCALE GENOMIC DNA]</scope>
    <source>
        <strain evidence="7 8">PYCC 4715</strain>
    </source>
</reference>
<feature type="compositionally biased region" description="Polar residues" evidence="5">
    <location>
        <begin position="144"/>
        <end position="153"/>
    </location>
</feature>
<feature type="region of interest" description="Disordered" evidence="5">
    <location>
        <begin position="134"/>
        <end position="158"/>
    </location>
</feature>
<dbReference type="GO" id="GO:0000776">
    <property type="term" value="C:kinetochore"/>
    <property type="evidence" value="ECO:0007669"/>
    <property type="project" value="InterPro"/>
</dbReference>
<feature type="compositionally biased region" description="Polar residues" evidence="5">
    <location>
        <begin position="46"/>
        <end position="69"/>
    </location>
</feature>
<feature type="compositionally biased region" description="Basic and acidic residues" evidence="5">
    <location>
        <begin position="86"/>
        <end position="111"/>
    </location>
</feature>
<dbReference type="PANTHER" id="PTHR16684">
    <property type="entry name" value="CENTROMERE PROTEIN C"/>
    <property type="match status" value="1"/>
</dbReference>
<dbReference type="AlphaFoldDB" id="A0A1L0DYM7"/>
<evidence type="ECO:0000256" key="4">
    <source>
        <dbReference type="ARBA" id="ARBA00023242"/>
    </source>
</evidence>
<name>A0A1L0DYM7_9ASCO</name>
<dbReference type="GO" id="GO:0005634">
    <property type="term" value="C:nucleus"/>
    <property type="evidence" value="ECO:0007669"/>
    <property type="project" value="UniProtKB-SubCell"/>
</dbReference>
<evidence type="ECO:0000313" key="7">
    <source>
        <dbReference type="EMBL" id="SGZ57398.1"/>
    </source>
</evidence>
<sequence length="548" mass="61682">MDLLKLGSQARKTGLKARSNITKDKYDMEDIDEFFEDTIWSESKKPTQSISIDSKPSQQHRVTSSTELTNSRRKVLGVGKIRNSNKRLDGPIPDLERSYKPEVKQSTKSDFEEIDQEIPTFADINDLDADEETSNLDDLKNRASDTSIPYDNDSSAHNERQNYSEFNEKGQERTEVVLVTNESGDNTLNSNILDGLEKNMTLSPIRLQMIKSSKESVEELEVESTPEPARGIKSGGIFTRNMALSQTAKKRRPRIYESEEGDQESAEEKQTNYSSDGGDGFDSDFTESQHSQGSTYKATQVESYQDSPLPSPPPEGLRRSKRTKIAPLAYWRNERIVYSRAQTNTSDPDSTLINDIRKVPLQEIREVVHIPEASKKKSTGKRGRPPKILTQAGRGRKPKSKPEDYDYESDPEIEGSEWFKDKLMEAEVFDSEESRLKMVVAWSPDGGDFKTGQLELGTFRIATLFNSDNGLVGAGLLEFPLDGFKASQTTGDSLFIFHVAKGLIKVTLSSQTFIVTRGCSFEIPKKNTYDFKNIGRGNARLFFVQCHL</sequence>
<proteinExistence type="inferred from homology"/>
<evidence type="ECO:0000313" key="8">
    <source>
        <dbReference type="Proteomes" id="UP000182259"/>
    </source>
</evidence>
<accession>A0A1L0DYM7</accession>
<evidence type="ECO:0000256" key="2">
    <source>
        <dbReference type="ARBA" id="ARBA00010291"/>
    </source>
</evidence>
<dbReference type="GO" id="GO:0051382">
    <property type="term" value="P:kinetochore assembly"/>
    <property type="evidence" value="ECO:0007669"/>
    <property type="project" value="InterPro"/>
</dbReference>
<comment type="similarity">
    <text evidence="2">Belongs to the CENP-C/MIF2 family.</text>
</comment>
<gene>
    <name evidence="7" type="ORF">SAMEA4029009_CIC11G00000005433</name>
</gene>
<organism evidence="7 8">
    <name type="scientific">Sungouiella intermedia</name>
    <dbReference type="NCBI Taxonomy" id="45354"/>
    <lineage>
        <taxon>Eukaryota</taxon>
        <taxon>Fungi</taxon>
        <taxon>Dikarya</taxon>
        <taxon>Ascomycota</taxon>
        <taxon>Saccharomycotina</taxon>
        <taxon>Pichiomycetes</taxon>
        <taxon>Metschnikowiaceae</taxon>
        <taxon>Sungouiella</taxon>
    </lineage>
</organism>
<comment type="subcellular location">
    <subcellularLocation>
        <location evidence="1">Nucleus</location>
    </subcellularLocation>
</comment>
<dbReference type="Pfam" id="PF11699">
    <property type="entry name" value="CENP-C_C"/>
    <property type="match status" value="1"/>
</dbReference>
<dbReference type="PANTHER" id="PTHR16684:SF11">
    <property type="entry name" value="CENTROMERE PROTEIN C"/>
    <property type="match status" value="1"/>
</dbReference>
<evidence type="ECO:0000259" key="6">
    <source>
        <dbReference type="Pfam" id="PF11699"/>
    </source>
</evidence>
<keyword evidence="3" id="KW-0238">DNA-binding</keyword>
<dbReference type="InterPro" id="IPR011051">
    <property type="entry name" value="RmlC_Cupin_sf"/>
</dbReference>
<dbReference type="GO" id="GO:0051455">
    <property type="term" value="P:spindle attachment to meiosis I kinetochore"/>
    <property type="evidence" value="ECO:0007669"/>
    <property type="project" value="TreeGrafter"/>
</dbReference>
<dbReference type="InterPro" id="IPR025974">
    <property type="entry name" value="Mif2/CENP-C_cupin"/>
</dbReference>
<dbReference type="CDD" id="cd06993">
    <property type="entry name" value="cupin_CENP-C_C"/>
    <property type="match status" value="1"/>
</dbReference>
<feature type="region of interest" description="Disordered" evidence="5">
    <location>
        <begin position="84"/>
        <end position="111"/>
    </location>
</feature>
<feature type="region of interest" description="Disordered" evidence="5">
    <location>
        <begin position="217"/>
        <end position="322"/>
    </location>
</feature>
<evidence type="ECO:0000256" key="1">
    <source>
        <dbReference type="ARBA" id="ARBA00004123"/>
    </source>
</evidence>
<dbReference type="EMBL" id="LT635768">
    <property type="protein sequence ID" value="SGZ57398.1"/>
    <property type="molecule type" value="Genomic_DNA"/>
</dbReference>
<feature type="region of interest" description="Disordered" evidence="5">
    <location>
        <begin position="43"/>
        <end position="71"/>
    </location>
</feature>
<feature type="region of interest" description="Disordered" evidence="5">
    <location>
        <begin position="370"/>
        <end position="411"/>
    </location>
</feature>